<sequence>MTSTVTNKTKGNFSIRARTTGINPYPYFKIEEWSEDPILVSLGFTFIAKKYPTVFGECDSELRKKCQSRAYHLVSQANKTRGYKKEIKPGATTWQINRSVEKLDILTPEDEEKTVRDVLPDEILEQFESEAMMKNDKTETPLPENKTKVVDIDLLYNVTDCFMGGMKTVVKKKVTGNVLVQLAEFTIPVIDCNDMKNVRADLAMDTDFLHTRIRIKYPIIPSFKWKNAMQRNKNVRATKELHALDPTAKAQNVYYCDDTYQKEAAFETKLKQNEELQFNYKTFSITSSIWGPTLC</sequence>
<evidence type="ECO:0000313" key="2">
    <source>
        <dbReference type="Proteomes" id="UP000095751"/>
    </source>
</evidence>
<dbReference type="EMBL" id="KV784355">
    <property type="protein sequence ID" value="OEU19373.1"/>
    <property type="molecule type" value="Genomic_DNA"/>
</dbReference>
<evidence type="ECO:0000313" key="1">
    <source>
        <dbReference type="EMBL" id="OEU19373.1"/>
    </source>
</evidence>
<dbReference type="InParanoid" id="A0A1E7FNK4"/>
<reference evidence="1 2" key="1">
    <citation type="submission" date="2016-09" db="EMBL/GenBank/DDBJ databases">
        <title>Extensive genetic diversity and differential bi-allelic expression allows diatom success in the polar Southern Ocean.</title>
        <authorList>
            <consortium name="DOE Joint Genome Institute"/>
            <person name="Mock T."/>
            <person name="Otillar R.P."/>
            <person name="Strauss J."/>
            <person name="Dupont C."/>
            <person name="Frickenhaus S."/>
            <person name="Maumus F."/>
            <person name="Mcmullan M."/>
            <person name="Sanges R."/>
            <person name="Schmutz J."/>
            <person name="Toseland A."/>
            <person name="Valas R."/>
            <person name="Veluchamy A."/>
            <person name="Ward B.J."/>
            <person name="Allen A."/>
            <person name="Barry K."/>
            <person name="Falciatore A."/>
            <person name="Ferrante M."/>
            <person name="Fortunato A.E."/>
            <person name="Gloeckner G."/>
            <person name="Gruber A."/>
            <person name="Hipkin R."/>
            <person name="Janech M."/>
            <person name="Kroth P."/>
            <person name="Leese F."/>
            <person name="Lindquist E."/>
            <person name="Lyon B.R."/>
            <person name="Martin J."/>
            <person name="Mayer C."/>
            <person name="Parker M."/>
            <person name="Quesneville H."/>
            <person name="Raymond J."/>
            <person name="Uhlig C."/>
            <person name="Valentin K.U."/>
            <person name="Worden A.Z."/>
            <person name="Armbrust E.V."/>
            <person name="Bowler C."/>
            <person name="Green B."/>
            <person name="Moulton V."/>
            <person name="Van Oosterhout C."/>
            <person name="Grigoriev I."/>
        </authorList>
    </citation>
    <scope>NUCLEOTIDE SEQUENCE [LARGE SCALE GENOMIC DNA]</scope>
    <source>
        <strain evidence="1 2">CCMP1102</strain>
    </source>
</reference>
<name>A0A1E7FNK4_9STRA</name>
<dbReference type="Proteomes" id="UP000095751">
    <property type="component" value="Unassembled WGS sequence"/>
</dbReference>
<dbReference type="AlphaFoldDB" id="A0A1E7FNK4"/>
<proteinExistence type="predicted"/>
<keyword evidence="2" id="KW-1185">Reference proteome</keyword>
<gene>
    <name evidence="1" type="ORF">FRACYDRAFT_235423</name>
</gene>
<organism evidence="1 2">
    <name type="scientific">Fragilariopsis cylindrus CCMP1102</name>
    <dbReference type="NCBI Taxonomy" id="635003"/>
    <lineage>
        <taxon>Eukaryota</taxon>
        <taxon>Sar</taxon>
        <taxon>Stramenopiles</taxon>
        <taxon>Ochrophyta</taxon>
        <taxon>Bacillariophyta</taxon>
        <taxon>Bacillariophyceae</taxon>
        <taxon>Bacillariophycidae</taxon>
        <taxon>Bacillariales</taxon>
        <taxon>Bacillariaceae</taxon>
        <taxon>Fragilariopsis</taxon>
    </lineage>
</organism>
<protein>
    <submittedName>
        <fullName evidence="1">Uncharacterized protein</fullName>
    </submittedName>
</protein>
<dbReference type="KEGG" id="fcy:FRACYDRAFT_235423"/>
<accession>A0A1E7FNK4</accession>